<dbReference type="GO" id="GO:0005524">
    <property type="term" value="F:ATP binding"/>
    <property type="evidence" value="ECO:0007669"/>
    <property type="project" value="UniProtKB-KW"/>
</dbReference>
<evidence type="ECO:0000313" key="11">
    <source>
        <dbReference type="Proteomes" id="UP000054007"/>
    </source>
</evidence>
<dbReference type="Pfam" id="PF24385">
    <property type="entry name" value="DSRM_DHX29"/>
    <property type="match status" value="1"/>
</dbReference>
<dbReference type="Pfam" id="PF00271">
    <property type="entry name" value="Helicase_C"/>
    <property type="match status" value="1"/>
</dbReference>
<dbReference type="PANTHER" id="PTHR18934:SF267">
    <property type="entry name" value="ATP-DEPENDENT RNA HELICASE YLR419W-RELATED"/>
    <property type="match status" value="1"/>
</dbReference>
<dbReference type="FunFam" id="1.20.120.1080:FF:000002">
    <property type="entry name" value="Putative ATP-dependent RNA helicase DHX36"/>
    <property type="match status" value="1"/>
</dbReference>
<dbReference type="InterPro" id="IPR001650">
    <property type="entry name" value="Helicase_C-like"/>
</dbReference>
<dbReference type="GO" id="GO:0004386">
    <property type="term" value="F:helicase activity"/>
    <property type="evidence" value="ECO:0007669"/>
    <property type="project" value="UniProtKB-KW"/>
</dbReference>
<evidence type="ECO:0000256" key="7">
    <source>
        <dbReference type="SAM" id="MobiDB-lite"/>
    </source>
</evidence>
<evidence type="ECO:0000313" key="10">
    <source>
        <dbReference type="EMBL" id="KIY73553.1"/>
    </source>
</evidence>
<feature type="compositionally biased region" description="Basic and acidic residues" evidence="7">
    <location>
        <begin position="525"/>
        <end position="536"/>
    </location>
</feature>
<dbReference type="GO" id="GO:0003723">
    <property type="term" value="F:RNA binding"/>
    <property type="evidence" value="ECO:0007669"/>
    <property type="project" value="UniProtKB-KW"/>
</dbReference>
<evidence type="ECO:0000256" key="3">
    <source>
        <dbReference type="ARBA" id="ARBA00022806"/>
    </source>
</evidence>
<evidence type="ECO:0000256" key="6">
    <source>
        <dbReference type="ARBA" id="ARBA00060772"/>
    </source>
</evidence>
<dbReference type="InterPro" id="IPR007502">
    <property type="entry name" value="Helicase-assoc_dom"/>
</dbReference>
<dbReference type="InterPro" id="IPR011709">
    <property type="entry name" value="DEAD-box_helicase_OB_fold"/>
</dbReference>
<dbReference type="CDD" id="cd18791">
    <property type="entry name" value="SF2_C_RHA"/>
    <property type="match status" value="1"/>
</dbReference>
<dbReference type="STRING" id="1314674.A0A0D7BSM7"/>
<dbReference type="Pfam" id="PF21010">
    <property type="entry name" value="HA2_C"/>
    <property type="match status" value="1"/>
</dbReference>
<reference evidence="10 11" key="1">
    <citation type="journal article" date="2015" name="Fungal Genet. Biol.">
        <title>Evolution of novel wood decay mechanisms in Agaricales revealed by the genome sequences of Fistulina hepatica and Cylindrobasidium torrendii.</title>
        <authorList>
            <person name="Floudas D."/>
            <person name="Held B.W."/>
            <person name="Riley R."/>
            <person name="Nagy L.G."/>
            <person name="Koehler G."/>
            <person name="Ransdell A.S."/>
            <person name="Younus H."/>
            <person name="Chow J."/>
            <person name="Chiniquy J."/>
            <person name="Lipzen A."/>
            <person name="Tritt A."/>
            <person name="Sun H."/>
            <person name="Haridas S."/>
            <person name="LaButti K."/>
            <person name="Ohm R.A."/>
            <person name="Kues U."/>
            <person name="Blanchette R.A."/>
            <person name="Grigoriev I.V."/>
            <person name="Minto R.E."/>
            <person name="Hibbett D.S."/>
        </authorList>
    </citation>
    <scope>NUCLEOTIDE SEQUENCE [LARGE SCALE GENOMIC DNA]</scope>
    <source>
        <strain evidence="10 11">FP15055 ss-10</strain>
    </source>
</reference>
<keyword evidence="2 10" id="KW-0378">Hydrolase</keyword>
<evidence type="ECO:0000259" key="9">
    <source>
        <dbReference type="PROSITE" id="PS51194"/>
    </source>
</evidence>
<feature type="region of interest" description="Disordered" evidence="7">
    <location>
        <begin position="760"/>
        <end position="781"/>
    </location>
</feature>
<dbReference type="PROSITE" id="PS51192">
    <property type="entry name" value="HELICASE_ATP_BIND_1"/>
    <property type="match status" value="1"/>
</dbReference>
<dbReference type="GO" id="GO:0016787">
    <property type="term" value="F:hydrolase activity"/>
    <property type="evidence" value="ECO:0007669"/>
    <property type="project" value="UniProtKB-KW"/>
</dbReference>
<evidence type="ECO:0000259" key="8">
    <source>
        <dbReference type="PROSITE" id="PS51192"/>
    </source>
</evidence>
<dbReference type="PROSITE" id="PS51194">
    <property type="entry name" value="HELICASE_CTER"/>
    <property type="match status" value="1"/>
</dbReference>
<accession>A0A0D7BSM7</accession>
<organism evidence="10 11">
    <name type="scientific">Cylindrobasidium torrendii FP15055 ss-10</name>
    <dbReference type="NCBI Taxonomy" id="1314674"/>
    <lineage>
        <taxon>Eukaryota</taxon>
        <taxon>Fungi</taxon>
        <taxon>Dikarya</taxon>
        <taxon>Basidiomycota</taxon>
        <taxon>Agaricomycotina</taxon>
        <taxon>Agaricomycetes</taxon>
        <taxon>Agaricomycetidae</taxon>
        <taxon>Agaricales</taxon>
        <taxon>Marasmiineae</taxon>
        <taxon>Physalacriaceae</taxon>
        <taxon>Cylindrobasidium</taxon>
    </lineage>
</organism>
<dbReference type="Pfam" id="PF00270">
    <property type="entry name" value="DEAD"/>
    <property type="match status" value="1"/>
</dbReference>
<dbReference type="PANTHER" id="PTHR18934">
    <property type="entry name" value="ATP-DEPENDENT RNA HELICASE"/>
    <property type="match status" value="1"/>
</dbReference>
<dbReference type="InterPro" id="IPR056328">
    <property type="entry name" value="DSRM_DHX29"/>
</dbReference>
<keyword evidence="11" id="KW-1185">Reference proteome</keyword>
<dbReference type="Gene3D" id="1.20.120.1080">
    <property type="match status" value="1"/>
</dbReference>
<dbReference type="SMART" id="SM00487">
    <property type="entry name" value="DEXDc"/>
    <property type="match status" value="1"/>
</dbReference>
<dbReference type="Pfam" id="PF04408">
    <property type="entry name" value="WHD_HA2"/>
    <property type="match status" value="1"/>
</dbReference>
<feature type="domain" description="Helicase ATP-binding" evidence="8">
    <location>
        <begin position="570"/>
        <end position="735"/>
    </location>
</feature>
<dbReference type="EMBL" id="KN880435">
    <property type="protein sequence ID" value="KIY73553.1"/>
    <property type="molecule type" value="Genomic_DNA"/>
</dbReference>
<feature type="region of interest" description="Disordered" evidence="7">
    <location>
        <begin position="1"/>
        <end position="39"/>
    </location>
</feature>
<dbReference type="InterPro" id="IPR048333">
    <property type="entry name" value="HA2_WH"/>
</dbReference>
<dbReference type="Proteomes" id="UP000054007">
    <property type="component" value="Unassembled WGS sequence"/>
</dbReference>
<comment type="similarity">
    <text evidence="6">Belongs to the DExH box helicase family.</text>
</comment>
<dbReference type="Gene3D" id="3.40.50.300">
    <property type="entry name" value="P-loop containing nucleotide triphosphate hydrolases"/>
    <property type="match status" value="2"/>
</dbReference>
<dbReference type="SUPFAM" id="SSF52540">
    <property type="entry name" value="P-loop containing nucleoside triphosphate hydrolases"/>
    <property type="match status" value="1"/>
</dbReference>
<dbReference type="SMART" id="SM00490">
    <property type="entry name" value="HELICc"/>
    <property type="match status" value="1"/>
</dbReference>
<dbReference type="InterPro" id="IPR027417">
    <property type="entry name" value="P-loop_NTPase"/>
</dbReference>
<feature type="region of interest" description="Disordered" evidence="7">
    <location>
        <begin position="514"/>
        <end position="536"/>
    </location>
</feature>
<name>A0A0D7BSM7_9AGAR</name>
<evidence type="ECO:0000256" key="1">
    <source>
        <dbReference type="ARBA" id="ARBA00022741"/>
    </source>
</evidence>
<keyword evidence="5" id="KW-0694">RNA-binding</keyword>
<dbReference type="InterPro" id="IPR011545">
    <property type="entry name" value="DEAD/DEAH_box_helicase_dom"/>
</dbReference>
<proteinExistence type="inferred from homology"/>
<dbReference type="CDD" id="cd17917">
    <property type="entry name" value="DEXHc_RHA-like"/>
    <property type="match status" value="1"/>
</dbReference>
<dbReference type="InterPro" id="IPR014001">
    <property type="entry name" value="Helicase_ATP-bd"/>
</dbReference>
<evidence type="ECO:0000256" key="5">
    <source>
        <dbReference type="ARBA" id="ARBA00022884"/>
    </source>
</evidence>
<sequence length="1338" mass="148637">MPPKRGIIKTGNAGNSSKSSPLPPKKGPAQEAAEDKPLFPPGSKYPLSLLHEICQQKGWHKPVIDTHKQNADWTFSVILSRVNKKGEKETVKWSPVPAEVRSSALEARHWGATYALYRFCNDKKLYLVLPAGPREYWQKLAAEHKTAPEHQKWMYDLDPFAAKKMVQERQLQAADKRAAASVAAASPATSPQSREFERCPEVKMAPDLRDLVEDAIKQASNKYTLLDNGTLPSIGHEELRHVDNELKTLGFKAAQARKATDFMMVPSPMASMLLASQGLLAACLEYLILHTPECDLPERFLPSQNSSDAFIKAVHVGTDNLKTRWLVEKATKEAGWPIHIVRECLQDSRIDGQWELLLAAMAKRLLGEDAADIFDLTQPKAEVHQLEPEDIEALGAEYKSNDHVVMPLFGAPIQWHILVSPNEYPRVGFAPMYLTSSTVPAYIRLHMLSCLLQAMATETFDETGGGFCLAGMAVLDEEWSKIEAMGPPSISLVFQHFHREVAEDAGQEDVVVKGKKRAQGKAHAASRDPRSDAQVKEAYTKTRQLEKPKFAEMMATRSRLPAFKSKDEFLGMLESSRVVVVVGETGCGKTTQLPQFILDSLIESNRGSNANIVITQPRRISAIGVSSRVAAERIEDGSVGYAIRGESTRTKETKLLFCTTGVVLRRLSSGDKLGDVTHVVVDEVHERSVDGDFLLLELRELLKINKALKVVLMSATINHETFIKYFGGAPLLEIPGFTHPVADKYLEDVIQSIDYRPPPARVRTKESAAQQQEFREGFKSQGLSEESITALQNLSRTDDINYDLLGAIIRHIVTTTPERGGILIFLPGVQEIRQAMDAVRNSLPSSAPAEILPLHANLSSDEQREVFKKTSRWKIIASTNVAETSITIDDVIFVVDAGKVKQTQYDGDTGLSRLVETWVTRAEARQRRGRAGRTQPGTCFKLYTRRQEAQMAKFAIPEILRVPLESISLAVKVTREDEDVRHFLKRAIDPPNVSAMDTAWENLQNLGAVDENDKLTALGRHISMLPIDLRLAKMLVLGTVFRCLGPILTIVAVLSSKPLFVSPLEKRQEASRARAKFSEGTSDLLTDLKAYDEVSKLRQDGKTNSAVRLFCEENFISAVTVRDVSGLRNDFLSALANIGFVPQNAKPSTPTLNTNSENLNLLKAVILGGLWPRVARVQLPQKAIKFDKVSGGTVQRENIAKEYRMFDMRDERVFLHPASVLFDFAAWKSDYVVYFSKVQTSKLYLRDATEVPLYAILLFGGPVTVNQVAGGLTIDGKEGVVKLKAWPRIGILVNMLRRLLDAQLQRGIEESSVLSSGRNDHVVRAMLMLLEHDGTAHS</sequence>
<protein>
    <submittedName>
        <fullName evidence="10">p-loop containing nucleoside triphosphate hydrolase protein</fullName>
    </submittedName>
</protein>
<evidence type="ECO:0000256" key="4">
    <source>
        <dbReference type="ARBA" id="ARBA00022840"/>
    </source>
</evidence>
<keyword evidence="1" id="KW-0547">Nucleotide-binding</keyword>
<keyword evidence="3" id="KW-0347">Helicase</keyword>
<dbReference type="SMART" id="SM00847">
    <property type="entry name" value="HA2"/>
    <property type="match status" value="1"/>
</dbReference>
<evidence type="ECO:0000256" key="2">
    <source>
        <dbReference type="ARBA" id="ARBA00022801"/>
    </source>
</evidence>
<keyword evidence="4" id="KW-0067">ATP-binding</keyword>
<dbReference type="Pfam" id="PF07717">
    <property type="entry name" value="OB_NTP_bind"/>
    <property type="match status" value="1"/>
</dbReference>
<dbReference type="OrthoDB" id="5600252at2759"/>
<dbReference type="FunFam" id="3.40.50.300:FF:000526">
    <property type="entry name" value="DExH-box ATP-dependent RNA helicase DExH3"/>
    <property type="match status" value="1"/>
</dbReference>
<feature type="domain" description="Helicase C-terminal" evidence="9">
    <location>
        <begin position="808"/>
        <end position="975"/>
    </location>
</feature>
<gene>
    <name evidence="10" type="ORF">CYLTODRAFT_341974</name>
</gene>